<evidence type="ECO:0000256" key="8">
    <source>
        <dbReference type="ARBA" id="ARBA00023170"/>
    </source>
</evidence>
<comment type="caution">
    <text evidence="10">Lacks conserved residue(s) required for the propagation of feature annotation.</text>
</comment>
<evidence type="ECO:0000313" key="11">
    <source>
        <dbReference type="EMBL" id="QBB72961.1"/>
    </source>
</evidence>
<feature type="transmembrane region" description="Helical" evidence="10">
    <location>
        <begin position="367"/>
        <end position="387"/>
    </location>
</feature>
<evidence type="ECO:0000256" key="5">
    <source>
        <dbReference type="ARBA" id="ARBA00022725"/>
    </source>
</evidence>
<name>A0A411HR88_PROBE</name>
<evidence type="ECO:0000256" key="2">
    <source>
        <dbReference type="ARBA" id="ARBA00022475"/>
    </source>
</evidence>
<evidence type="ECO:0000256" key="3">
    <source>
        <dbReference type="ARBA" id="ARBA00022606"/>
    </source>
</evidence>
<feature type="transmembrane region" description="Helical" evidence="10">
    <location>
        <begin position="63"/>
        <end position="82"/>
    </location>
</feature>
<gene>
    <name evidence="11" type="primary">OR29</name>
</gene>
<comment type="subcellular location">
    <subcellularLocation>
        <location evidence="1 10">Cell membrane</location>
        <topology evidence="1 10">Multi-pass membrane protein</topology>
    </subcellularLocation>
</comment>
<evidence type="ECO:0000256" key="6">
    <source>
        <dbReference type="ARBA" id="ARBA00022989"/>
    </source>
</evidence>
<protein>
    <recommendedName>
        <fullName evidence="10">Odorant receptor</fullName>
    </recommendedName>
</protein>
<dbReference type="EMBL" id="MH324862">
    <property type="protein sequence ID" value="QBB72961.1"/>
    <property type="molecule type" value="mRNA"/>
</dbReference>
<dbReference type="InterPro" id="IPR004117">
    <property type="entry name" value="7tm6_olfct_rcpt"/>
</dbReference>
<dbReference type="GO" id="GO:0007165">
    <property type="term" value="P:signal transduction"/>
    <property type="evidence" value="ECO:0007669"/>
    <property type="project" value="UniProtKB-KW"/>
</dbReference>
<evidence type="ECO:0000256" key="9">
    <source>
        <dbReference type="ARBA" id="ARBA00023224"/>
    </source>
</evidence>
<evidence type="ECO:0000256" key="10">
    <source>
        <dbReference type="RuleBase" id="RU351113"/>
    </source>
</evidence>
<evidence type="ECO:0000256" key="1">
    <source>
        <dbReference type="ARBA" id="ARBA00004651"/>
    </source>
</evidence>
<dbReference type="AlphaFoldDB" id="A0A411HR88"/>
<dbReference type="GO" id="GO:0005549">
    <property type="term" value="F:odorant binding"/>
    <property type="evidence" value="ECO:0007669"/>
    <property type="project" value="InterPro"/>
</dbReference>
<organism evidence="11">
    <name type="scientific">Protaetia brevitarsis</name>
    <name type="common">White-spotted flower chafer beetle</name>
    <name type="synonym">Liocola brevitarsis</name>
    <dbReference type="NCBI Taxonomy" id="348688"/>
    <lineage>
        <taxon>Eukaryota</taxon>
        <taxon>Metazoa</taxon>
        <taxon>Ecdysozoa</taxon>
        <taxon>Arthropoda</taxon>
        <taxon>Hexapoda</taxon>
        <taxon>Insecta</taxon>
        <taxon>Pterygota</taxon>
        <taxon>Neoptera</taxon>
        <taxon>Endopterygota</taxon>
        <taxon>Coleoptera</taxon>
        <taxon>Polyphaga</taxon>
        <taxon>Scarabaeiformia</taxon>
        <taxon>Scarabaeidae</taxon>
        <taxon>Cetoniinae</taxon>
        <taxon>Protaetia</taxon>
        <taxon>Liocola</taxon>
    </lineage>
</organism>
<keyword evidence="6 10" id="KW-1133">Transmembrane helix</keyword>
<keyword evidence="7 10" id="KW-0472">Membrane</keyword>
<keyword evidence="5 10" id="KW-0552">Olfaction</keyword>
<dbReference type="PANTHER" id="PTHR21137:SF35">
    <property type="entry name" value="ODORANT RECEPTOR 19A-RELATED"/>
    <property type="match status" value="1"/>
</dbReference>
<feature type="transmembrane region" description="Helical" evidence="10">
    <location>
        <begin position="123"/>
        <end position="148"/>
    </location>
</feature>
<keyword evidence="9 10" id="KW-0807">Transducer</keyword>
<dbReference type="GO" id="GO:0005886">
    <property type="term" value="C:plasma membrane"/>
    <property type="evidence" value="ECO:0007669"/>
    <property type="project" value="UniProtKB-SubCell"/>
</dbReference>
<dbReference type="Pfam" id="PF02949">
    <property type="entry name" value="7tm_6"/>
    <property type="match status" value="1"/>
</dbReference>
<evidence type="ECO:0000256" key="7">
    <source>
        <dbReference type="ARBA" id="ARBA00023136"/>
    </source>
</evidence>
<proteinExistence type="evidence at transcript level"/>
<keyword evidence="3 10" id="KW-0716">Sensory transduction</keyword>
<keyword evidence="2" id="KW-1003">Cell membrane</keyword>
<feature type="transmembrane region" description="Helical" evidence="10">
    <location>
        <begin position="176"/>
        <end position="195"/>
    </location>
</feature>
<accession>A0A411HR88</accession>
<sequence>MIDLNVWFLKLSGLWCILKSTKIARKYVISAAFIIIPCQGIYLPMECYKLITGYENFQRTLELLGFALTHILATTKIINLYVNRKEICQIIEDLNSYYIMSDHTAAEECKRLKQRFYKKTYRLGILLFVLGNCAGLIRFGISAFHLVFCTDDTKYEELCRTMQPFLIPLPEFLDMIFLRWVLCVFQGICLNLYAWQIVACDMLFVSLLVHIDCVTHILCYLFETVTERSMSHRNTISDKDSGQQLNSRMNKEINMATYRLQRLITTCEKTSNVYQYVVLMQLVFALFTLMSSLYVATSVPIFGASFIYQLEFYVTIVTQLSLYCWFANEITISFGQIPKAIYNNNWMSGDQSFKKSMIINTIRMNKPIYLVIGMVAPLNLNVCIYILRASYSYFAIIKNK</sequence>
<comment type="similarity">
    <text evidence="10">Belongs to the insect chemoreceptor superfamily. Heteromeric odorant receptor channel (TC 1.A.69) family.</text>
</comment>
<reference evidence="11" key="1">
    <citation type="submission" date="2018-05" db="EMBL/GenBank/DDBJ databases">
        <title>Identification and expression analysis of candidate chemosensory receptors in the white-spotted flower chafer, Protaetia brevitarsis.</title>
        <authorList>
            <person name="Zhang T."/>
        </authorList>
    </citation>
    <scope>NUCLEOTIDE SEQUENCE</scope>
</reference>
<keyword evidence="4 10" id="KW-0812">Transmembrane</keyword>
<evidence type="ECO:0000256" key="4">
    <source>
        <dbReference type="ARBA" id="ARBA00022692"/>
    </source>
</evidence>
<dbReference type="GO" id="GO:0004984">
    <property type="term" value="F:olfactory receptor activity"/>
    <property type="evidence" value="ECO:0007669"/>
    <property type="project" value="InterPro"/>
</dbReference>
<feature type="transmembrane region" description="Helical" evidence="10">
    <location>
        <begin position="273"/>
        <end position="296"/>
    </location>
</feature>
<dbReference type="PANTHER" id="PTHR21137">
    <property type="entry name" value="ODORANT RECEPTOR"/>
    <property type="match status" value="1"/>
</dbReference>
<feature type="transmembrane region" description="Helical" evidence="10">
    <location>
        <begin position="27"/>
        <end position="43"/>
    </location>
</feature>
<keyword evidence="8 10" id="KW-0675">Receptor</keyword>